<dbReference type="AlphaFoldDB" id="E4ZR90"/>
<evidence type="ECO:0000313" key="2">
    <source>
        <dbReference type="EMBL" id="CBX93755.1"/>
    </source>
</evidence>
<name>E4ZR90_LEPMJ</name>
<feature type="transmembrane region" description="Helical" evidence="1">
    <location>
        <begin position="191"/>
        <end position="211"/>
    </location>
</feature>
<dbReference type="PANTHER" id="PTHR35569">
    <property type="entry name" value="CYANAMIDE HYDRATASE DDI2-RELATED"/>
    <property type="match status" value="1"/>
</dbReference>
<dbReference type="CDD" id="cd00077">
    <property type="entry name" value="HDc"/>
    <property type="match status" value="1"/>
</dbReference>
<dbReference type="FunCoup" id="E4ZR90">
    <property type="interactions" value="7"/>
</dbReference>
<dbReference type="InterPro" id="IPR017771">
    <property type="entry name" value="Cyanamide_hydratase_HD"/>
</dbReference>
<organism evidence="3">
    <name type="scientific">Leptosphaeria maculans (strain JN3 / isolate v23.1.3 / race Av1-4-5-6-7-8)</name>
    <name type="common">Blackleg fungus</name>
    <name type="synonym">Phoma lingam</name>
    <dbReference type="NCBI Taxonomy" id="985895"/>
    <lineage>
        <taxon>Eukaryota</taxon>
        <taxon>Fungi</taxon>
        <taxon>Dikarya</taxon>
        <taxon>Ascomycota</taxon>
        <taxon>Pezizomycotina</taxon>
        <taxon>Dothideomycetes</taxon>
        <taxon>Pleosporomycetidae</taxon>
        <taxon>Pleosporales</taxon>
        <taxon>Pleosporineae</taxon>
        <taxon>Leptosphaeriaceae</taxon>
        <taxon>Plenodomus</taxon>
        <taxon>Plenodomus lingam/Leptosphaeria maculans species complex</taxon>
    </lineage>
</organism>
<keyword evidence="1" id="KW-1133">Transmembrane helix</keyword>
<dbReference type="PANTHER" id="PTHR35569:SF1">
    <property type="entry name" value="CYANAMIDE HYDRATASE DDI2-RELATED"/>
    <property type="match status" value="1"/>
</dbReference>
<dbReference type="OrthoDB" id="409121at2759"/>
<keyword evidence="1" id="KW-0812">Transmembrane</keyword>
<proteinExistence type="predicted"/>
<dbReference type="InterPro" id="IPR003607">
    <property type="entry name" value="HD/PDEase_dom"/>
</dbReference>
<dbReference type="InParanoid" id="E4ZR90"/>
<dbReference type="Proteomes" id="UP000002668">
    <property type="component" value="Genome"/>
</dbReference>
<accession>E4ZR90</accession>
<dbReference type="eggNOG" id="ENOG502QTPD">
    <property type="taxonomic scope" value="Eukaryota"/>
</dbReference>
<keyword evidence="3" id="KW-1185">Reference proteome</keyword>
<protein>
    <submittedName>
        <fullName evidence="2">Uncharacterized protein</fullName>
    </submittedName>
</protein>
<dbReference type="VEuPathDB" id="FungiDB:LEMA_P034290.1"/>
<evidence type="ECO:0000256" key="1">
    <source>
        <dbReference type="SAM" id="Phobius"/>
    </source>
</evidence>
<dbReference type="EMBL" id="FP929116">
    <property type="protein sequence ID" value="CBX93755.1"/>
    <property type="molecule type" value="Genomic_DNA"/>
</dbReference>
<dbReference type="Gene3D" id="1.10.3210.10">
    <property type="entry name" value="Hypothetical protein af1432"/>
    <property type="match status" value="1"/>
</dbReference>
<dbReference type="SUPFAM" id="SSF109604">
    <property type="entry name" value="HD-domain/PDEase-like"/>
    <property type="match status" value="1"/>
</dbReference>
<dbReference type="HOGENOM" id="CLU_079935_1_0_1"/>
<sequence length="212" mass="23188">MYMNLLFHTHLSHNSPAHLLTTPQSPKAIKSPSLNNLPTPTPEPTTLLTNGWLPVPRSFTNSLADIDPDKQAVLAAEACELPDSQLARKTWEFVKAKVSARTFHHCLRGHALISTHFPHLHPLREKFYLTCLLHDLGTTPTNLAATNMSFEYHGAIQAMHFLRENGAPTDQVEAVGEAIIRHADFGETGSVTGLGFLVLLGTGFGVFFGGAF</sequence>
<gene>
    <name evidence="2" type="ORF">LEMA_P034290.1</name>
</gene>
<reference evidence="3" key="1">
    <citation type="journal article" date="2011" name="Nat. Commun.">
        <title>Effector diversification within compartments of the Leptosphaeria maculans genome affected by Repeat-Induced Point mutations.</title>
        <authorList>
            <person name="Rouxel T."/>
            <person name="Grandaubert J."/>
            <person name="Hane J.K."/>
            <person name="Hoede C."/>
            <person name="van de Wouw A.P."/>
            <person name="Couloux A."/>
            <person name="Dominguez V."/>
            <person name="Anthouard V."/>
            <person name="Bally P."/>
            <person name="Bourras S."/>
            <person name="Cozijnsen A.J."/>
            <person name="Ciuffetti L.M."/>
            <person name="Degrave A."/>
            <person name="Dilmaghani A."/>
            <person name="Duret L."/>
            <person name="Fudal I."/>
            <person name="Goodwin S.B."/>
            <person name="Gout L."/>
            <person name="Glaser N."/>
            <person name="Linglin J."/>
            <person name="Kema G.H.J."/>
            <person name="Lapalu N."/>
            <person name="Lawrence C.B."/>
            <person name="May K."/>
            <person name="Meyer M."/>
            <person name="Ollivier B."/>
            <person name="Poulain J."/>
            <person name="Schoch C.L."/>
            <person name="Simon A."/>
            <person name="Spatafora J.W."/>
            <person name="Stachowiak A."/>
            <person name="Turgeon B.G."/>
            <person name="Tyler B.M."/>
            <person name="Vincent D."/>
            <person name="Weissenbach J."/>
            <person name="Amselem J."/>
            <person name="Quesneville H."/>
            <person name="Oliver R.P."/>
            <person name="Wincker P."/>
            <person name="Balesdent M.-H."/>
            <person name="Howlett B.J."/>
        </authorList>
    </citation>
    <scope>NUCLEOTIDE SEQUENCE [LARGE SCALE GENOMIC DNA]</scope>
    <source>
        <strain evidence="3">JN3 / isolate v23.1.3 / race Av1-4-5-6-7-8</strain>
    </source>
</reference>
<dbReference type="OMA" id="QVEEYGW"/>
<dbReference type="NCBIfam" id="TIGR03401">
    <property type="entry name" value="cyanamide_fam"/>
    <property type="match status" value="1"/>
</dbReference>
<keyword evidence="1" id="KW-0472">Membrane</keyword>
<evidence type="ECO:0000313" key="3">
    <source>
        <dbReference type="Proteomes" id="UP000002668"/>
    </source>
</evidence>